<accession>X1V8Z3</accession>
<dbReference type="InterPro" id="IPR029061">
    <property type="entry name" value="THDP-binding"/>
</dbReference>
<dbReference type="PANTHER" id="PTHR43825:SF1">
    <property type="entry name" value="TRANSKETOLASE-LIKE PYRIMIDINE-BINDING DOMAIN-CONTAINING PROTEIN"/>
    <property type="match status" value="1"/>
</dbReference>
<feature type="domain" description="Transketolase-like pyrimidine-binding" evidence="4">
    <location>
        <begin position="2"/>
        <end position="133"/>
    </location>
</feature>
<sequence length="260" mass="28830">GLNSPFQENIPDRFIQVGVAEQNMIGVAAGLATTGLKPFASTLAVFCSRRACDQVTTSVALQNLNVKILGVYPGIFVGKNGASHQSLEDIAIMRAIARMTVIQPADAYGHLLEIVKTDKLNVFNSLDEWLIHRYENQNRVVNDNYGEKVYKKQSLTKNAIQVNWAVPSEFPCCPQGIVDNPITAYFENLKKGSFFCINNSYQRMVSDAALSEDKKTVFVASESTDVENAVKPWALAKITYKNSVYVHYSLGSYFEKNGVE</sequence>
<dbReference type="AlphaFoldDB" id="X1V8Z3"/>
<organism evidence="5">
    <name type="scientific">marine sediment metagenome</name>
    <dbReference type="NCBI Taxonomy" id="412755"/>
    <lineage>
        <taxon>unclassified sequences</taxon>
        <taxon>metagenomes</taxon>
        <taxon>ecological metagenomes</taxon>
    </lineage>
</organism>
<comment type="cofactor">
    <cofactor evidence="1">
        <name>thiamine diphosphate</name>
        <dbReference type="ChEBI" id="CHEBI:58937"/>
    </cofactor>
</comment>
<dbReference type="InterPro" id="IPR051157">
    <property type="entry name" value="PDH/Transketolase"/>
</dbReference>
<dbReference type="SUPFAM" id="SSF52518">
    <property type="entry name" value="Thiamin diphosphate-binding fold (THDP-binding)"/>
    <property type="match status" value="1"/>
</dbReference>
<dbReference type="InterPro" id="IPR005475">
    <property type="entry name" value="Transketolase-like_Pyr-bd"/>
</dbReference>
<evidence type="ECO:0000259" key="4">
    <source>
        <dbReference type="SMART" id="SM00861"/>
    </source>
</evidence>
<dbReference type="PANTHER" id="PTHR43825">
    <property type="entry name" value="PYRUVATE DEHYDROGENASE E1 COMPONENT"/>
    <property type="match status" value="1"/>
</dbReference>
<protein>
    <recommendedName>
        <fullName evidence="4">Transketolase-like pyrimidine-binding domain-containing protein</fullName>
    </recommendedName>
</protein>
<evidence type="ECO:0000313" key="5">
    <source>
        <dbReference type="EMBL" id="GAJ09361.1"/>
    </source>
</evidence>
<gene>
    <name evidence="5" type="ORF">S12H4_41800</name>
</gene>
<comment type="caution">
    <text evidence="5">The sequence shown here is derived from an EMBL/GenBank/DDBJ whole genome shotgun (WGS) entry which is preliminary data.</text>
</comment>
<feature type="non-terminal residue" evidence="5">
    <location>
        <position position="1"/>
    </location>
</feature>
<reference evidence="5" key="1">
    <citation type="journal article" date="2014" name="Front. Microbiol.">
        <title>High frequency of phylogenetically diverse reductive dehalogenase-homologous genes in deep subseafloor sedimentary metagenomes.</title>
        <authorList>
            <person name="Kawai M."/>
            <person name="Futagami T."/>
            <person name="Toyoda A."/>
            <person name="Takaki Y."/>
            <person name="Nishi S."/>
            <person name="Hori S."/>
            <person name="Arai W."/>
            <person name="Tsubouchi T."/>
            <person name="Morono Y."/>
            <person name="Uchiyama I."/>
            <person name="Ito T."/>
            <person name="Fujiyama A."/>
            <person name="Inagaki F."/>
            <person name="Takami H."/>
        </authorList>
    </citation>
    <scope>NUCLEOTIDE SEQUENCE</scope>
    <source>
        <strain evidence="5">Expedition CK06-06</strain>
    </source>
</reference>
<comment type="similarity">
    <text evidence="2">Belongs to the transketolase family.</text>
</comment>
<dbReference type="FunFam" id="3.40.50.970:FF:000129">
    <property type="entry name" value="Transketolase"/>
    <property type="match status" value="1"/>
</dbReference>
<evidence type="ECO:0000256" key="1">
    <source>
        <dbReference type="ARBA" id="ARBA00001964"/>
    </source>
</evidence>
<proteinExistence type="inferred from homology"/>
<dbReference type="EMBL" id="BARW01025508">
    <property type="protein sequence ID" value="GAJ09361.1"/>
    <property type="molecule type" value="Genomic_DNA"/>
</dbReference>
<feature type="non-terminal residue" evidence="5">
    <location>
        <position position="260"/>
    </location>
</feature>
<keyword evidence="3" id="KW-0786">Thiamine pyrophosphate</keyword>
<dbReference type="SMART" id="SM00861">
    <property type="entry name" value="Transket_pyr"/>
    <property type="match status" value="1"/>
</dbReference>
<name>X1V8Z3_9ZZZZ</name>
<dbReference type="CDD" id="cd07033">
    <property type="entry name" value="TPP_PYR_DXS_TK_like"/>
    <property type="match status" value="1"/>
</dbReference>
<dbReference type="Gene3D" id="3.40.50.970">
    <property type="match status" value="1"/>
</dbReference>
<dbReference type="Pfam" id="PF02779">
    <property type="entry name" value="Transket_pyr"/>
    <property type="match status" value="1"/>
</dbReference>
<evidence type="ECO:0000256" key="3">
    <source>
        <dbReference type="ARBA" id="ARBA00023052"/>
    </source>
</evidence>
<evidence type="ECO:0000256" key="2">
    <source>
        <dbReference type="ARBA" id="ARBA00007131"/>
    </source>
</evidence>